<gene>
    <name evidence="1" type="ORF">PAXRUDRAFT_130283</name>
</gene>
<organism evidence="1 2">
    <name type="scientific">Paxillus rubicundulus Ve08.2h10</name>
    <dbReference type="NCBI Taxonomy" id="930991"/>
    <lineage>
        <taxon>Eukaryota</taxon>
        <taxon>Fungi</taxon>
        <taxon>Dikarya</taxon>
        <taxon>Basidiomycota</taxon>
        <taxon>Agaricomycotina</taxon>
        <taxon>Agaricomycetes</taxon>
        <taxon>Agaricomycetidae</taxon>
        <taxon>Boletales</taxon>
        <taxon>Paxilineae</taxon>
        <taxon>Paxillaceae</taxon>
        <taxon>Paxillus</taxon>
    </lineage>
</organism>
<dbReference type="EMBL" id="KN824838">
    <property type="protein sequence ID" value="KIL00228.1"/>
    <property type="molecule type" value="Genomic_DNA"/>
</dbReference>
<dbReference type="AlphaFoldDB" id="A0A0D0DN08"/>
<keyword evidence="2" id="KW-1185">Reference proteome</keyword>
<evidence type="ECO:0000313" key="2">
    <source>
        <dbReference type="Proteomes" id="UP000054538"/>
    </source>
</evidence>
<dbReference type="Proteomes" id="UP000054538">
    <property type="component" value="Unassembled WGS sequence"/>
</dbReference>
<dbReference type="InParanoid" id="A0A0D0DN08"/>
<sequence length="159" mass="17762">PNGQIAWCAWRETMIPLEKLWVSCNVKFILDSSITFGKVQYFTHLSVPRPQLGQNHCEWIAIAIIQPYSEPDYDLLALLGNHCPLIVFVTCKQLEELVVVNIMDICSVIGMVPHTPTLPSGLSEDQFFIIEKSGLDVLDLGVPYPGYDDYDVDGGVGKH</sequence>
<reference evidence="2" key="2">
    <citation type="submission" date="2015-01" db="EMBL/GenBank/DDBJ databases">
        <title>Evolutionary Origins and Diversification of the Mycorrhizal Mutualists.</title>
        <authorList>
            <consortium name="DOE Joint Genome Institute"/>
            <consortium name="Mycorrhizal Genomics Consortium"/>
            <person name="Kohler A."/>
            <person name="Kuo A."/>
            <person name="Nagy L.G."/>
            <person name="Floudas D."/>
            <person name="Copeland A."/>
            <person name="Barry K.W."/>
            <person name="Cichocki N."/>
            <person name="Veneault-Fourrey C."/>
            <person name="LaButti K."/>
            <person name="Lindquist E.A."/>
            <person name="Lipzen A."/>
            <person name="Lundell T."/>
            <person name="Morin E."/>
            <person name="Murat C."/>
            <person name="Riley R."/>
            <person name="Ohm R."/>
            <person name="Sun H."/>
            <person name="Tunlid A."/>
            <person name="Henrissat B."/>
            <person name="Grigoriev I.V."/>
            <person name="Hibbett D.S."/>
            <person name="Martin F."/>
        </authorList>
    </citation>
    <scope>NUCLEOTIDE SEQUENCE [LARGE SCALE GENOMIC DNA]</scope>
    <source>
        <strain evidence="2">Ve08.2h10</strain>
    </source>
</reference>
<accession>A0A0D0DN08</accession>
<evidence type="ECO:0000313" key="1">
    <source>
        <dbReference type="EMBL" id="KIL00228.1"/>
    </source>
</evidence>
<reference evidence="1 2" key="1">
    <citation type="submission" date="2014-04" db="EMBL/GenBank/DDBJ databases">
        <authorList>
            <consortium name="DOE Joint Genome Institute"/>
            <person name="Kuo A."/>
            <person name="Kohler A."/>
            <person name="Jargeat P."/>
            <person name="Nagy L.G."/>
            <person name="Floudas D."/>
            <person name="Copeland A."/>
            <person name="Barry K.W."/>
            <person name="Cichocki N."/>
            <person name="Veneault-Fourrey C."/>
            <person name="LaButti K."/>
            <person name="Lindquist E.A."/>
            <person name="Lipzen A."/>
            <person name="Lundell T."/>
            <person name="Morin E."/>
            <person name="Murat C."/>
            <person name="Sun H."/>
            <person name="Tunlid A."/>
            <person name="Henrissat B."/>
            <person name="Grigoriev I.V."/>
            <person name="Hibbett D.S."/>
            <person name="Martin F."/>
            <person name="Nordberg H.P."/>
            <person name="Cantor M.N."/>
            <person name="Hua S.X."/>
        </authorList>
    </citation>
    <scope>NUCLEOTIDE SEQUENCE [LARGE SCALE GENOMIC DNA]</scope>
    <source>
        <strain evidence="1 2">Ve08.2h10</strain>
    </source>
</reference>
<name>A0A0D0DN08_9AGAM</name>
<dbReference type="HOGENOM" id="CLU_047287_2_1_1"/>
<feature type="non-terminal residue" evidence="1">
    <location>
        <position position="159"/>
    </location>
</feature>
<dbReference type="OrthoDB" id="2669721at2759"/>
<protein>
    <submittedName>
        <fullName evidence="1">Uncharacterized protein</fullName>
    </submittedName>
</protein>
<proteinExistence type="predicted"/>